<dbReference type="KEGG" id="acin:CBP34_01815"/>
<keyword evidence="1" id="KW-0472">Membrane</keyword>
<accession>A0A240U7S3</accession>
<dbReference type="InterPro" id="IPR010266">
    <property type="entry name" value="NnrS"/>
</dbReference>
<keyword evidence="1" id="KW-1133">Transmembrane helix</keyword>
<reference evidence="2 3" key="1">
    <citation type="submission" date="2017-05" db="EMBL/GenBank/DDBJ databases">
        <title>Polyphasic characterization of four soil-derived phenanthrene-degrading Acidovorax strains and proposal of Acidovorax phenanthrenivorans sp. nov.</title>
        <authorList>
            <person name="Singleton D.R."/>
            <person name="Lee J."/>
            <person name="Dickey A.N."/>
            <person name="Stroud A."/>
            <person name="Scholl E.H."/>
            <person name="Wright F.A."/>
            <person name="Aitken M.D."/>
        </authorList>
    </citation>
    <scope>NUCLEOTIDE SEQUENCE [LARGE SCALE GENOMIC DNA]</scope>
    <source>
        <strain evidence="2">NA3</strain>
    </source>
</reference>
<dbReference type="Pfam" id="PF05940">
    <property type="entry name" value="NnrS"/>
    <property type="match status" value="1"/>
</dbReference>
<dbReference type="Proteomes" id="UP000194432">
    <property type="component" value="Chromosome 1"/>
</dbReference>
<evidence type="ECO:0000313" key="3">
    <source>
        <dbReference type="Proteomes" id="UP000194432"/>
    </source>
</evidence>
<dbReference type="AlphaFoldDB" id="A0A240U7S3"/>
<keyword evidence="1" id="KW-0812">Transmembrane</keyword>
<proteinExistence type="predicted"/>
<feature type="transmembrane region" description="Helical" evidence="1">
    <location>
        <begin position="340"/>
        <end position="364"/>
    </location>
</feature>
<feature type="transmembrane region" description="Helical" evidence="1">
    <location>
        <begin position="42"/>
        <end position="60"/>
    </location>
</feature>
<feature type="transmembrane region" description="Helical" evidence="1">
    <location>
        <begin position="276"/>
        <end position="298"/>
    </location>
</feature>
<protein>
    <submittedName>
        <fullName evidence="2">Short-chain dehydrogenase</fullName>
    </submittedName>
</protein>
<organism evidence="2 3">
    <name type="scientific">Acidovorax carolinensis</name>
    <dbReference type="NCBI Taxonomy" id="553814"/>
    <lineage>
        <taxon>Bacteria</taxon>
        <taxon>Pseudomonadati</taxon>
        <taxon>Pseudomonadota</taxon>
        <taxon>Betaproteobacteria</taxon>
        <taxon>Burkholderiales</taxon>
        <taxon>Comamonadaceae</taxon>
        <taxon>Acidovorax</taxon>
    </lineage>
</organism>
<name>A0A240U7S3_9BURK</name>
<feature type="transmembrane region" description="Helical" evidence="1">
    <location>
        <begin position="206"/>
        <end position="224"/>
    </location>
</feature>
<evidence type="ECO:0000256" key="1">
    <source>
        <dbReference type="SAM" id="Phobius"/>
    </source>
</evidence>
<dbReference type="EMBL" id="CP021361">
    <property type="protein sequence ID" value="ART53430.1"/>
    <property type="molecule type" value="Genomic_DNA"/>
</dbReference>
<feature type="transmembrane region" description="Helical" evidence="1">
    <location>
        <begin position="173"/>
        <end position="194"/>
    </location>
</feature>
<feature type="transmembrane region" description="Helical" evidence="1">
    <location>
        <begin position="310"/>
        <end position="334"/>
    </location>
</feature>
<feature type="transmembrane region" description="Helical" evidence="1">
    <location>
        <begin position="80"/>
        <end position="103"/>
    </location>
</feature>
<feature type="transmembrane region" description="Helical" evidence="1">
    <location>
        <begin position="385"/>
        <end position="405"/>
    </location>
</feature>
<gene>
    <name evidence="2" type="ORF">CBP34_01815</name>
</gene>
<feature type="transmembrane region" description="Helical" evidence="1">
    <location>
        <begin position="140"/>
        <end position="161"/>
    </location>
</feature>
<keyword evidence="3" id="KW-1185">Reference proteome</keyword>
<sequence length="445" mass="47973">MWVTSRPVIPVRTASGKPSAQALAQMDKRWRIRYLMLAPHRLGFFLAMVVLVASGLWWALVQLDRSTAWLGLHYAVSPTLVHSAVMAFGFIPLFFSGFLFTAGPKWLGVEPLPVQDLRVPLVSQAAGWLLWLAGAHLHAAVAWAGLALAGAGLVWMTVQFWGRIRRSQAQDQLHARAIGAACMVGCASLAGLWLSLVFGAHAAARAWIFTGLWGFVVVVYVTVAHRMIPFFTSSAMPMVQAWRPFWVLWLMLAAAGLQVLAAWLELAGVPSSASGAAWLLVHGTLQLVVGGVLVWLAWVWGLVQSLKNKLLAMLHIGFLWLGVAFLLGGLSQWLSVTLGIGVLALGALHALTMGCLASLMLAMVTRVSCGHSGRALVADRIAWSLFWCLQAAALLRIAAAVPGIAGLPWPWLLPLAAGLWAATMGAWGVRLGRWYGCLRADGRPG</sequence>
<feature type="transmembrane region" description="Helical" evidence="1">
    <location>
        <begin position="411"/>
        <end position="429"/>
    </location>
</feature>
<evidence type="ECO:0000313" key="2">
    <source>
        <dbReference type="EMBL" id="ART53430.1"/>
    </source>
</evidence>
<feature type="transmembrane region" description="Helical" evidence="1">
    <location>
        <begin position="245"/>
        <end position="264"/>
    </location>
</feature>